<dbReference type="Pfam" id="PF08664">
    <property type="entry name" value="YcbB"/>
    <property type="match status" value="1"/>
</dbReference>
<gene>
    <name evidence="4" type="ORF">FC70_GL001178</name>
</gene>
<dbReference type="GO" id="GO:0000160">
    <property type="term" value="P:phosphorelay signal transduction system"/>
    <property type="evidence" value="ECO:0007669"/>
    <property type="project" value="InterPro"/>
</dbReference>
<dbReference type="InterPro" id="IPR013972">
    <property type="entry name" value="YcbB"/>
</dbReference>
<dbReference type="InterPro" id="IPR001789">
    <property type="entry name" value="Sig_transdc_resp-reg_receiver"/>
</dbReference>
<dbReference type="InterPro" id="IPR011006">
    <property type="entry name" value="CheY-like_superfamily"/>
</dbReference>
<proteinExistence type="predicted"/>
<reference evidence="4 5" key="1">
    <citation type="journal article" date="2015" name="Genome Announc.">
        <title>Expanding the biotechnology potential of lactobacilli through comparative genomics of 213 strains and associated genera.</title>
        <authorList>
            <person name="Sun Z."/>
            <person name="Harris H.M."/>
            <person name="McCann A."/>
            <person name="Guo C."/>
            <person name="Argimon S."/>
            <person name="Zhang W."/>
            <person name="Yang X."/>
            <person name="Jeffery I.B."/>
            <person name="Cooney J.C."/>
            <person name="Kagawa T.F."/>
            <person name="Liu W."/>
            <person name="Song Y."/>
            <person name="Salvetti E."/>
            <person name="Wrobel A."/>
            <person name="Rasinkangas P."/>
            <person name="Parkhill J."/>
            <person name="Rea M.C."/>
            <person name="O'Sullivan O."/>
            <person name="Ritari J."/>
            <person name="Douillard F.P."/>
            <person name="Paul Ross R."/>
            <person name="Yang R."/>
            <person name="Briner A.E."/>
            <person name="Felis G.E."/>
            <person name="de Vos W.M."/>
            <person name="Barrangou R."/>
            <person name="Klaenhammer T.R."/>
            <person name="Caufield P.W."/>
            <person name="Cui Y."/>
            <person name="Zhang H."/>
            <person name="O'Toole P.W."/>
        </authorList>
    </citation>
    <scope>NUCLEOTIDE SEQUENCE [LARGE SCALE GENOMIC DNA]</scope>
    <source>
        <strain evidence="4 5">DSM 15707</strain>
    </source>
</reference>
<dbReference type="PATRIC" id="fig|1423778.4.peg.1212"/>
<comment type="caution">
    <text evidence="4">The sequence shown here is derived from an EMBL/GenBank/DDBJ whole genome shotgun (WGS) entry which is preliminary data.</text>
</comment>
<dbReference type="GO" id="GO:0003677">
    <property type="term" value="F:DNA binding"/>
    <property type="evidence" value="ECO:0007669"/>
    <property type="project" value="UniProtKB-KW"/>
</dbReference>
<dbReference type="EMBL" id="AZFE01000031">
    <property type="protein sequence ID" value="KRL55577.1"/>
    <property type="molecule type" value="Genomic_DNA"/>
</dbReference>
<dbReference type="OrthoDB" id="9780153at2"/>
<evidence type="ECO:0000256" key="1">
    <source>
        <dbReference type="ARBA" id="ARBA00022553"/>
    </source>
</evidence>
<organism evidence="4 5">
    <name type="scientific">Paucilactobacillus oligofermentans DSM 15707 = LMG 22743</name>
    <dbReference type="NCBI Taxonomy" id="1423778"/>
    <lineage>
        <taxon>Bacteria</taxon>
        <taxon>Bacillati</taxon>
        <taxon>Bacillota</taxon>
        <taxon>Bacilli</taxon>
        <taxon>Lactobacillales</taxon>
        <taxon>Lactobacillaceae</taxon>
        <taxon>Paucilactobacillus</taxon>
    </lineage>
</organism>
<keyword evidence="5" id="KW-1185">Reference proteome</keyword>
<name>A0A0R1RGS2_9LACO</name>
<dbReference type="STRING" id="1423778.FC70_GL001178"/>
<evidence type="ECO:0000313" key="4">
    <source>
        <dbReference type="EMBL" id="KRL55577.1"/>
    </source>
</evidence>
<dbReference type="Gene3D" id="3.40.50.2300">
    <property type="match status" value="1"/>
</dbReference>
<evidence type="ECO:0000313" key="5">
    <source>
        <dbReference type="Proteomes" id="UP000051697"/>
    </source>
</evidence>
<dbReference type="AlphaFoldDB" id="A0A0R1RGS2"/>
<dbReference type="SUPFAM" id="SSF52172">
    <property type="entry name" value="CheY-like"/>
    <property type="match status" value="1"/>
</dbReference>
<evidence type="ECO:0000259" key="3">
    <source>
        <dbReference type="PROSITE" id="PS50110"/>
    </source>
</evidence>
<sequence>MNFYIVDDDPSIPMNLQRILEENPANTVVGTANDAKQGIAEIMMLNVDIVLVDLLMPEISGIDLIKRLNQLKHQLRFIMISQVRDSDLRSQAYEAGIEFFIDKPINLIEVKTVTERVTQNIQMANKLNNIQSLVGGQSPVANAPTPEKHEIEKEKMLAILRFLGITSENGSSDILAITQIMVNQEIAFREINFETQYNINACEKKILFQRIRRAIKTGLTNLAELFLDDMGDELVVEYANSLYEYRNVRTEAQYLKGDRASGGKVSLKHFFDGLAQESQAPA</sequence>
<dbReference type="SMART" id="SM00448">
    <property type="entry name" value="REC"/>
    <property type="match status" value="1"/>
</dbReference>
<dbReference type="Proteomes" id="UP000051697">
    <property type="component" value="Unassembled WGS sequence"/>
</dbReference>
<dbReference type="KEGG" id="lol:LACOL_0127"/>
<dbReference type="PROSITE" id="PS50110">
    <property type="entry name" value="RESPONSE_REGULATORY"/>
    <property type="match status" value="1"/>
</dbReference>
<dbReference type="PANTHER" id="PTHR44591">
    <property type="entry name" value="STRESS RESPONSE REGULATOR PROTEIN 1"/>
    <property type="match status" value="1"/>
</dbReference>
<feature type="modified residue" description="4-aspartylphosphate" evidence="2">
    <location>
        <position position="53"/>
    </location>
</feature>
<feature type="domain" description="Response regulatory" evidence="3">
    <location>
        <begin position="2"/>
        <end position="118"/>
    </location>
</feature>
<dbReference type="PANTHER" id="PTHR44591:SF3">
    <property type="entry name" value="RESPONSE REGULATORY DOMAIN-CONTAINING PROTEIN"/>
    <property type="match status" value="1"/>
</dbReference>
<dbReference type="InterPro" id="IPR050595">
    <property type="entry name" value="Bact_response_regulator"/>
</dbReference>
<protein>
    <submittedName>
        <fullName evidence="4">DNA-binding response regulator</fullName>
    </submittedName>
</protein>
<dbReference type="RefSeq" id="WP_057890114.1">
    <property type="nucleotide sequence ID" value="NZ_AZFE01000031.1"/>
</dbReference>
<dbReference type="Pfam" id="PF00072">
    <property type="entry name" value="Response_reg"/>
    <property type="match status" value="1"/>
</dbReference>
<accession>A0A0R1RGS2</accession>
<keyword evidence="1 2" id="KW-0597">Phosphoprotein</keyword>
<keyword evidence="4" id="KW-0238">DNA-binding</keyword>
<evidence type="ECO:0000256" key="2">
    <source>
        <dbReference type="PROSITE-ProRule" id="PRU00169"/>
    </source>
</evidence>